<sequence>MLLRLKIIFVLTGLFGLWNISLAQQTITIRGVIFRKSSTERVSQVLINDLNNKNIMMSDDLGMFSINTAIYDTLLITKKGFTPIKITVQSKDDLSLYLQPVVELNQVTIKGETKKEELNDVMKQYRSQGIFYDGKSLPVLAFLNSPLTGFYNLFGKKPREARHFAAYAKTELENNEIDRRYTKSLVQSVTKLPDDEVTKFMQVYTPSYQDIMQWNDYQLITYIKKNFAFYKKHKDQPSQQLQKLN</sequence>
<name>A0A5B8UQE9_9SPHI</name>
<dbReference type="OrthoDB" id="789400at2"/>
<reference evidence="1 2" key="1">
    <citation type="journal article" date="2017" name="Curr. Microbiol.">
        <title>Mucilaginibacter ginsenosidivorans sp. nov., Isolated from Soil of Ginseng Field.</title>
        <authorList>
            <person name="Kim M.M."/>
            <person name="Siddiqi M.Z."/>
            <person name="Im W.T."/>
        </authorList>
    </citation>
    <scope>NUCLEOTIDE SEQUENCE [LARGE SCALE GENOMIC DNA]</scope>
    <source>
        <strain evidence="1 2">Gsoil 3017</strain>
    </source>
</reference>
<dbReference type="AlphaFoldDB" id="A0A5B8UQE9"/>
<keyword evidence="2" id="KW-1185">Reference proteome</keyword>
<organism evidence="1 2">
    <name type="scientific">Mucilaginibacter ginsenosidivorans</name>
    <dbReference type="NCBI Taxonomy" id="398053"/>
    <lineage>
        <taxon>Bacteria</taxon>
        <taxon>Pseudomonadati</taxon>
        <taxon>Bacteroidota</taxon>
        <taxon>Sphingobacteriia</taxon>
        <taxon>Sphingobacteriales</taxon>
        <taxon>Sphingobacteriaceae</taxon>
        <taxon>Mucilaginibacter</taxon>
    </lineage>
</organism>
<proteinExistence type="predicted"/>
<evidence type="ECO:0008006" key="3">
    <source>
        <dbReference type="Google" id="ProtNLM"/>
    </source>
</evidence>
<protein>
    <recommendedName>
        <fullName evidence="3">Carboxypeptidase-like regulatory domain-containing protein</fullName>
    </recommendedName>
</protein>
<dbReference type="EMBL" id="CP042436">
    <property type="protein sequence ID" value="QEC61244.1"/>
    <property type="molecule type" value="Genomic_DNA"/>
</dbReference>
<evidence type="ECO:0000313" key="1">
    <source>
        <dbReference type="EMBL" id="QEC61244.1"/>
    </source>
</evidence>
<gene>
    <name evidence="1" type="ORF">FRZ54_01160</name>
</gene>
<accession>A0A5B8UQE9</accession>
<evidence type="ECO:0000313" key="2">
    <source>
        <dbReference type="Proteomes" id="UP000321479"/>
    </source>
</evidence>
<dbReference type="KEGG" id="mgin:FRZ54_01160"/>
<dbReference type="RefSeq" id="WP_147029823.1">
    <property type="nucleotide sequence ID" value="NZ_CP042436.1"/>
</dbReference>
<dbReference type="Proteomes" id="UP000321479">
    <property type="component" value="Chromosome"/>
</dbReference>